<dbReference type="SUPFAM" id="SSF49764">
    <property type="entry name" value="HSP20-like chaperones"/>
    <property type="match status" value="1"/>
</dbReference>
<evidence type="ECO:0000313" key="2">
    <source>
        <dbReference type="EMBL" id="KAH0456129.1"/>
    </source>
</evidence>
<dbReference type="Proteomes" id="UP000775213">
    <property type="component" value="Unassembled WGS sequence"/>
</dbReference>
<dbReference type="GO" id="GO:0005829">
    <property type="term" value="C:cytosol"/>
    <property type="evidence" value="ECO:0007669"/>
    <property type="project" value="TreeGrafter"/>
</dbReference>
<comment type="caution">
    <text evidence="2">The sequence shown here is derived from an EMBL/GenBank/DDBJ whole genome shotgun (WGS) entry which is preliminary data.</text>
</comment>
<dbReference type="Gene3D" id="3.40.50.300">
    <property type="entry name" value="P-loop containing nucleotide triphosphate hydrolases"/>
    <property type="match status" value="1"/>
</dbReference>
<comment type="similarity">
    <text evidence="1">Belongs to the shikimate kinase family.</text>
</comment>
<dbReference type="AlphaFoldDB" id="A0AAV7GK97"/>
<organism evidence="2 3">
    <name type="scientific">Dendrobium chrysotoxum</name>
    <name type="common">Orchid</name>
    <dbReference type="NCBI Taxonomy" id="161865"/>
    <lineage>
        <taxon>Eukaryota</taxon>
        <taxon>Viridiplantae</taxon>
        <taxon>Streptophyta</taxon>
        <taxon>Embryophyta</taxon>
        <taxon>Tracheophyta</taxon>
        <taxon>Spermatophyta</taxon>
        <taxon>Magnoliopsida</taxon>
        <taxon>Liliopsida</taxon>
        <taxon>Asparagales</taxon>
        <taxon>Orchidaceae</taxon>
        <taxon>Epidendroideae</taxon>
        <taxon>Malaxideae</taxon>
        <taxon>Dendrobiinae</taxon>
        <taxon>Dendrobium</taxon>
    </lineage>
</organism>
<dbReference type="PANTHER" id="PTHR21087:SF23">
    <property type="entry name" value="INACTIVE SHIKIMATE KINASE LIKE 2, CHLOROPLASTIC-RELATED"/>
    <property type="match status" value="1"/>
</dbReference>
<sequence length="365" mass="39718">MRPTNFLINISNNAKIALYKPRAIERISKVKPSLLTDPPIVGHPGAGGCERATLQQWVLYSLDSSTLWPSCSWKHRFSDGGTDVELRLDISAIGVESSSDIFVDVDDCSLLIRVKASGTLRTLMQTDCLYIDEDQLVVNLKKRDAELKWPDVMESWESLILAAPQLLKGTSIYVIGQSTEINQEVAKVLAVGIGYTPLFTSEVLEKCAGQSVDSWVAAEGAGPVAEAEALALQSLSSHVRAVVATLGGPHGAAAWHDKWQHLHAGFTVWLSKSKAATDEASARKEAIRNMQDGGVGYTNADVVVKLAGWDKNHAQEVALGCLRALKQLILSDKQLTGKKSLYIRLGCRGDWPNIKPPGWDPSSEH</sequence>
<gene>
    <name evidence="2" type="ORF">IEQ34_014036</name>
</gene>
<dbReference type="InterPro" id="IPR008978">
    <property type="entry name" value="HSP20-like_chaperone"/>
</dbReference>
<proteinExistence type="inferred from homology"/>
<protein>
    <recommendedName>
        <fullName evidence="4">CS domain-containing protein</fullName>
    </recommendedName>
</protein>
<dbReference type="EMBL" id="JAGFBR010000013">
    <property type="protein sequence ID" value="KAH0456129.1"/>
    <property type="molecule type" value="Genomic_DNA"/>
</dbReference>
<name>A0AAV7GK97_DENCH</name>
<accession>A0AAV7GK97</accession>
<dbReference type="PANTHER" id="PTHR21087">
    <property type="entry name" value="SHIKIMATE KINASE"/>
    <property type="match status" value="1"/>
</dbReference>
<reference evidence="2 3" key="1">
    <citation type="journal article" date="2021" name="Hortic Res">
        <title>Chromosome-scale assembly of the Dendrobium chrysotoxum genome enhances the understanding of orchid evolution.</title>
        <authorList>
            <person name="Zhang Y."/>
            <person name="Zhang G.Q."/>
            <person name="Zhang D."/>
            <person name="Liu X.D."/>
            <person name="Xu X.Y."/>
            <person name="Sun W.H."/>
            <person name="Yu X."/>
            <person name="Zhu X."/>
            <person name="Wang Z.W."/>
            <person name="Zhao X."/>
            <person name="Zhong W.Y."/>
            <person name="Chen H."/>
            <person name="Yin W.L."/>
            <person name="Huang T."/>
            <person name="Niu S.C."/>
            <person name="Liu Z.J."/>
        </authorList>
    </citation>
    <scope>NUCLEOTIDE SEQUENCE [LARGE SCALE GENOMIC DNA]</scope>
    <source>
        <strain evidence="2">Lindl</strain>
    </source>
</reference>
<evidence type="ECO:0000313" key="3">
    <source>
        <dbReference type="Proteomes" id="UP000775213"/>
    </source>
</evidence>
<evidence type="ECO:0008006" key="4">
    <source>
        <dbReference type="Google" id="ProtNLM"/>
    </source>
</evidence>
<dbReference type="InterPro" id="IPR027417">
    <property type="entry name" value="P-loop_NTPase"/>
</dbReference>
<evidence type="ECO:0000256" key="1">
    <source>
        <dbReference type="ARBA" id="ARBA00006997"/>
    </source>
</evidence>
<keyword evidence="3" id="KW-1185">Reference proteome</keyword>